<keyword evidence="2" id="KW-1185">Reference proteome</keyword>
<proteinExistence type="predicted"/>
<dbReference type="Proteomes" id="UP000193396">
    <property type="component" value="Unassembled WGS sequence"/>
</dbReference>
<reference evidence="1 2" key="1">
    <citation type="submission" date="2014-03" db="EMBL/GenBank/DDBJ databases">
        <title>The draft genome sequence of Thalassospira alkalitolerans JCM 18968.</title>
        <authorList>
            <person name="Lai Q."/>
            <person name="Shao Z."/>
        </authorList>
    </citation>
    <scope>NUCLEOTIDE SEQUENCE [LARGE SCALE GENOMIC DNA]</scope>
    <source>
        <strain evidence="1 2">JCM 18968</strain>
    </source>
</reference>
<sequence length="59" mass="6127">MFAVASNVWGSNAFAAVKIVWASGGGCRQCSGQSEWGGMNGWIETEKGAGDWLMAGDEG</sequence>
<accession>A0A1Y2LDY8</accession>
<organism evidence="1 2">
    <name type="scientific">Thalassospira alkalitolerans</name>
    <dbReference type="NCBI Taxonomy" id="1293890"/>
    <lineage>
        <taxon>Bacteria</taxon>
        <taxon>Pseudomonadati</taxon>
        <taxon>Pseudomonadota</taxon>
        <taxon>Alphaproteobacteria</taxon>
        <taxon>Rhodospirillales</taxon>
        <taxon>Thalassospiraceae</taxon>
        <taxon>Thalassospira</taxon>
    </lineage>
</organism>
<evidence type="ECO:0000313" key="1">
    <source>
        <dbReference type="EMBL" id="OSQ49125.1"/>
    </source>
</evidence>
<gene>
    <name evidence="1" type="ORF">TALK_05905</name>
</gene>
<dbReference type="EMBL" id="JFKB01000003">
    <property type="protein sequence ID" value="OSQ49125.1"/>
    <property type="molecule type" value="Genomic_DNA"/>
</dbReference>
<evidence type="ECO:0000313" key="2">
    <source>
        <dbReference type="Proteomes" id="UP000193396"/>
    </source>
</evidence>
<protein>
    <submittedName>
        <fullName evidence="1">Uncharacterized protein</fullName>
    </submittedName>
</protein>
<dbReference type="AlphaFoldDB" id="A0A1Y2LDY8"/>
<name>A0A1Y2LDY8_9PROT</name>
<comment type="caution">
    <text evidence="1">The sequence shown here is derived from an EMBL/GenBank/DDBJ whole genome shotgun (WGS) entry which is preliminary data.</text>
</comment>